<reference evidence="1" key="1">
    <citation type="submission" date="2018-02" db="EMBL/GenBank/DDBJ databases">
        <title>Rhizophora mucronata_Transcriptome.</title>
        <authorList>
            <person name="Meera S.P."/>
            <person name="Sreeshan A."/>
            <person name="Augustine A."/>
        </authorList>
    </citation>
    <scope>NUCLEOTIDE SEQUENCE</scope>
    <source>
        <tissue evidence="1">Leaf</tissue>
    </source>
</reference>
<organism evidence="1">
    <name type="scientific">Rhizophora mucronata</name>
    <name type="common">Asiatic mangrove</name>
    <dbReference type="NCBI Taxonomy" id="61149"/>
    <lineage>
        <taxon>Eukaryota</taxon>
        <taxon>Viridiplantae</taxon>
        <taxon>Streptophyta</taxon>
        <taxon>Embryophyta</taxon>
        <taxon>Tracheophyta</taxon>
        <taxon>Spermatophyta</taxon>
        <taxon>Magnoliopsida</taxon>
        <taxon>eudicotyledons</taxon>
        <taxon>Gunneridae</taxon>
        <taxon>Pentapetalae</taxon>
        <taxon>rosids</taxon>
        <taxon>fabids</taxon>
        <taxon>Malpighiales</taxon>
        <taxon>Rhizophoraceae</taxon>
        <taxon>Rhizophora</taxon>
    </lineage>
</organism>
<name>A0A2P2NYF6_RHIMU</name>
<protein>
    <submittedName>
        <fullName evidence="1">Uncharacterized protein</fullName>
    </submittedName>
</protein>
<proteinExistence type="predicted"/>
<accession>A0A2P2NYF6</accession>
<sequence length="19" mass="2402">MHFSFHCWTKRKPFSSYVI</sequence>
<dbReference type="EMBL" id="GGEC01067064">
    <property type="protein sequence ID" value="MBX47548.1"/>
    <property type="molecule type" value="Transcribed_RNA"/>
</dbReference>
<dbReference type="AlphaFoldDB" id="A0A2P2NYF6"/>
<evidence type="ECO:0000313" key="1">
    <source>
        <dbReference type="EMBL" id="MBX47548.1"/>
    </source>
</evidence>